<evidence type="ECO:0000313" key="1">
    <source>
        <dbReference type="EMBL" id="QGJ92898.1"/>
    </source>
</evidence>
<dbReference type="KEGG" id="vg:77951852"/>
<sequence>MPEPTKRKKFSFTNMHLQIGTGRDKIDIPYAVCDVCGATLLGNLDDDLIKHKKFHEELWAELDRKAPRPVVRKRSGK</sequence>
<keyword evidence="2" id="KW-1185">Reference proteome</keyword>
<name>A0A649VKP2_9CAUD</name>
<protein>
    <submittedName>
        <fullName evidence="1">Uncharacterized protein</fullName>
    </submittedName>
</protein>
<reference evidence="1 2" key="1">
    <citation type="submission" date="2019-10" db="EMBL/GenBank/DDBJ databases">
        <authorList>
            <person name="Zack K.M."/>
            <person name="Garlena R.A."/>
            <person name="Russell D.A."/>
            <person name="Pope W.H."/>
            <person name="Jacobs-Sera D."/>
            <person name="Hatfull G.F."/>
        </authorList>
    </citation>
    <scope>NUCLEOTIDE SEQUENCE [LARGE SCALE GENOMIC DNA]</scope>
</reference>
<dbReference type="EMBL" id="MN586022">
    <property type="protein sequence ID" value="QGJ92898.1"/>
    <property type="molecule type" value="Genomic_DNA"/>
</dbReference>
<dbReference type="RefSeq" id="YP_010675524.1">
    <property type="nucleotide sequence ID" value="NC_071005.1"/>
</dbReference>
<dbReference type="GeneID" id="77951852"/>
<dbReference type="Proteomes" id="UP000423645">
    <property type="component" value="Segment"/>
</dbReference>
<organism evidence="1 2">
    <name type="scientific">Gordonia phage Chidiebere</name>
    <dbReference type="NCBI Taxonomy" id="2656530"/>
    <lineage>
        <taxon>Viruses</taxon>
        <taxon>Duplodnaviria</taxon>
        <taxon>Heunggongvirae</taxon>
        <taxon>Uroviricota</taxon>
        <taxon>Caudoviricetes</taxon>
        <taxon>Chidieberevirus</taxon>
        <taxon>Chidieberevirus chidiebere</taxon>
    </lineage>
</organism>
<proteinExistence type="predicted"/>
<accession>A0A649VKP2</accession>
<gene>
    <name evidence="1" type="primary">6</name>
    <name evidence="1" type="ORF">PBI_CHIDIEBERE_6</name>
</gene>
<evidence type="ECO:0000313" key="2">
    <source>
        <dbReference type="Proteomes" id="UP000423645"/>
    </source>
</evidence>